<dbReference type="Gene3D" id="3.10.20.90">
    <property type="entry name" value="Phosphatidylinositol 3-kinase Catalytic Subunit, Chain A, domain 1"/>
    <property type="match status" value="1"/>
</dbReference>
<dbReference type="Proteomes" id="UP000604046">
    <property type="component" value="Unassembled WGS sequence"/>
</dbReference>
<feature type="domain" description="Ubiquitin-like" evidence="1">
    <location>
        <begin position="58"/>
        <end position="122"/>
    </location>
</feature>
<dbReference type="InterPro" id="IPR029071">
    <property type="entry name" value="Ubiquitin-like_domsf"/>
</dbReference>
<sequence>MVRKEQGWQSEGARCAHHDAYGCPGRMQLSAGGASSFAALSEWERQRQQPCNCVTPAVTLRVASMAGEACELGVRDDWTMAQVKLKMQQVYDIPAGQVCLSFGANILQDDGLVRDLQLKEGSEPVSWVRRHPDVALWLPLVQHDWKKVREAPEEARKSSEIMLHVLRQSHAGVQHMATELFQDQHFLRQACEMRGFCNVVDVLLLLSYAAATADEDLSRAALHSEALRRASAWDLVSLVVTVVSKARSLSQSMKSGLLELLQNDMPSAALARGFNEWAAVDEQLALTLLEAHGTALDIRAHVGAHEGGNMQLSNMPPKLERHAFAWNVFVNHRDQMSSFLFGRLFAYMEVEKLTPSEAVPIFMACMGHGHLDISGDRRAQIFERVLSDWAAEAPALLECIEKDRREIQQLLAWARANRCLAIASSRQLQHALNFVLDQDHPPNSPVGRQLMCLFAECDLLPVATAEQIPLEWLGDLAAVPDSRHVVVQALLARLESCTDERLVEHMRSFWHFNVWSEADGGSCERAIRLLARWCCEAGQGPSETAFACQVLRQLPLTRLPNLDVLYDSPALPSQAMGVRAVQLAQSAHRAAGEARQVAQEALQTALWKAQAALHKAQLSQRAADGTREMALEAVETAQRGQQLAMHAFEEQRLDLINTLNEVTEGKIFVEVEKARLTSMLANMKEEEGKVDEAASLIQEVQVESFGAMERREKTEYILNQMRLVLAKKDFVRTQIISRKINPKLLDADDFQDIKIRYYEYMIRYWLHEKKFLDVAKCTLAIFNTPSVKSDESKWIDALTAS</sequence>
<reference evidence="2" key="1">
    <citation type="submission" date="2021-02" db="EMBL/GenBank/DDBJ databases">
        <authorList>
            <person name="Dougan E. K."/>
            <person name="Rhodes N."/>
            <person name="Thang M."/>
            <person name="Chan C."/>
        </authorList>
    </citation>
    <scope>NUCLEOTIDE SEQUENCE</scope>
</reference>
<dbReference type="SMART" id="SM00213">
    <property type="entry name" value="UBQ"/>
    <property type="match status" value="1"/>
</dbReference>
<dbReference type="InterPro" id="IPR040134">
    <property type="entry name" value="PSMD12/CSN4"/>
</dbReference>
<dbReference type="GO" id="GO:0008541">
    <property type="term" value="C:proteasome regulatory particle, lid subcomplex"/>
    <property type="evidence" value="ECO:0007669"/>
    <property type="project" value="TreeGrafter"/>
</dbReference>
<name>A0A812GRY7_9DINO</name>
<dbReference type="Pfam" id="PF22241">
    <property type="entry name" value="PSMD12-CSN4_N"/>
    <property type="match status" value="1"/>
</dbReference>
<dbReference type="PANTHER" id="PTHR10855">
    <property type="entry name" value="26S PROTEASOME NON-ATPASE REGULATORY SUBUNIT 12/COP9 SIGNALOSOME COMPLEX SUBUNIT 4"/>
    <property type="match status" value="1"/>
</dbReference>
<dbReference type="AlphaFoldDB" id="A0A812GRY7"/>
<dbReference type="SUPFAM" id="SSF54236">
    <property type="entry name" value="Ubiquitin-like"/>
    <property type="match status" value="1"/>
</dbReference>
<protein>
    <submittedName>
        <fullName evidence="2">Psmd12 protein</fullName>
    </submittedName>
</protein>
<dbReference type="CDD" id="cd17039">
    <property type="entry name" value="Ubl_ubiquitin_like"/>
    <property type="match status" value="1"/>
</dbReference>
<comment type="caution">
    <text evidence="2">The sequence shown here is derived from an EMBL/GenBank/DDBJ whole genome shotgun (WGS) entry which is preliminary data.</text>
</comment>
<accession>A0A812GRY7</accession>
<dbReference type="OrthoDB" id="268763at2759"/>
<organism evidence="2 3">
    <name type="scientific">Symbiodinium natans</name>
    <dbReference type="NCBI Taxonomy" id="878477"/>
    <lineage>
        <taxon>Eukaryota</taxon>
        <taxon>Sar</taxon>
        <taxon>Alveolata</taxon>
        <taxon>Dinophyceae</taxon>
        <taxon>Suessiales</taxon>
        <taxon>Symbiodiniaceae</taxon>
        <taxon>Symbiodinium</taxon>
    </lineage>
</organism>
<evidence type="ECO:0000313" key="3">
    <source>
        <dbReference type="Proteomes" id="UP000604046"/>
    </source>
</evidence>
<dbReference type="GO" id="GO:0005737">
    <property type="term" value="C:cytoplasm"/>
    <property type="evidence" value="ECO:0007669"/>
    <property type="project" value="TreeGrafter"/>
</dbReference>
<evidence type="ECO:0000313" key="2">
    <source>
        <dbReference type="EMBL" id="CAE6930873.1"/>
    </source>
</evidence>
<dbReference type="PROSITE" id="PS50053">
    <property type="entry name" value="UBIQUITIN_2"/>
    <property type="match status" value="1"/>
</dbReference>
<dbReference type="InterPro" id="IPR054559">
    <property type="entry name" value="PSMD12-CSN4-like_N"/>
</dbReference>
<dbReference type="Pfam" id="PF00240">
    <property type="entry name" value="ubiquitin"/>
    <property type="match status" value="1"/>
</dbReference>
<dbReference type="PANTHER" id="PTHR10855:SF1">
    <property type="entry name" value="26S PROTEASOME NON-ATPASE REGULATORY SUBUNIT 12"/>
    <property type="match status" value="1"/>
</dbReference>
<keyword evidence="3" id="KW-1185">Reference proteome</keyword>
<dbReference type="InterPro" id="IPR000626">
    <property type="entry name" value="Ubiquitin-like_dom"/>
</dbReference>
<gene>
    <name evidence="2" type="primary">Psmd12</name>
    <name evidence="2" type="ORF">SNAT2548_LOCUS838</name>
</gene>
<proteinExistence type="predicted"/>
<evidence type="ECO:0000259" key="1">
    <source>
        <dbReference type="PROSITE" id="PS50053"/>
    </source>
</evidence>
<dbReference type="EMBL" id="CAJNDS010000041">
    <property type="protein sequence ID" value="CAE6930873.1"/>
    <property type="molecule type" value="Genomic_DNA"/>
</dbReference>